<organism evidence="1 2">
    <name type="scientific">Linnemannia hyalina</name>
    <dbReference type="NCBI Taxonomy" id="64524"/>
    <lineage>
        <taxon>Eukaryota</taxon>
        <taxon>Fungi</taxon>
        <taxon>Fungi incertae sedis</taxon>
        <taxon>Mucoromycota</taxon>
        <taxon>Mortierellomycotina</taxon>
        <taxon>Mortierellomycetes</taxon>
        <taxon>Mortierellales</taxon>
        <taxon>Mortierellaceae</taxon>
        <taxon>Linnemannia</taxon>
    </lineage>
</organism>
<dbReference type="OrthoDB" id="2424341at2759"/>
<proteinExistence type="predicted"/>
<evidence type="ECO:0000313" key="1">
    <source>
        <dbReference type="EMBL" id="KAG9063353.1"/>
    </source>
</evidence>
<gene>
    <name evidence="1" type="ORF">KI688_004235</name>
</gene>
<protein>
    <submittedName>
        <fullName evidence="1">Uncharacterized protein</fullName>
    </submittedName>
</protein>
<sequence>MADIILALAEGMVAEEEEMLNVLLDLNNAPEQILARFLARPRPIFNPPQRNYECRILFRFEYDHILLIMDALHFPPFVAQKKKMPGLEALCVVLNRLAYPKRYIDQREMFAINFMFDTWAHIMVFDHVRLMRRKLEFMADHALDNLWTGAAQDLLKSLGEKGTFIRNRMSKFSSNERMEIWRDAIQDRQYRRDLRTFTHRQMKSQVADMTSESEAQSTLERDLDKAKTLPIYLSWKALTSVKRSSTGNYVWHTATALPGINDHSHRSICNSINGLKIRLSPSEVLLCIELGRELSDAGKIRSRAVEDDDEERIVPLFQTLANKLSVEAMSWAFKNEDGFARDVLDAIFTQLFPEGRAPYEVIWANCPSEASKLRRGESLKADGTVMKEGFNAAYPEAKGPKYNKCQSKYLEDFWDPSSFGEDCIESDLRARRSIRVVPVVQVFGRKVALYIRKFLSELYILRQVSICYLPRDLQDMRGMIQCIEAFRALKRILDALDLHRYVRTPPRLKEEDLLPYDQFLRPTNVSPTSRPFFPKTA</sequence>
<accession>A0A9P8BPN7</accession>
<reference evidence="1" key="1">
    <citation type="submission" date="2021-06" db="EMBL/GenBank/DDBJ databases">
        <title>Genome Sequence of Mortierella hyaline Strain SCG-10, a Cold-Adapted, Nitrate-Reducing Fungus Isolated from Soil in Minnesota, USA.</title>
        <authorList>
            <person name="Aldossari N."/>
        </authorList>
    </citation>
    <scope>NUCLEOTIDE SEQUENCE</scope>
    <source>
        <strain evidence="1">SCG-10</strain>
    </source>
</reference>
<evidence type="ECO:0000313" key="2">
    <source>
        <dbReference type="Proteomes" id="UP000707451"/>
    </source>
</evidence>
<dbReference type="PANTHER" id="PTHR34615:SF1">
    <property type="entry name" value="PX DOMAIN-CONTAINING PROTEIN"/>
    <property type="match status" value="1"/>
</dbReference>
<dbReference type="AlphaFoldDB" id="A0A9P8BPN7"/>
<dbReference type="EMBL" id="JAHRHY010000016">
    <property type="protein sequence ID" value="KAG9063353.1"/>
    <property type="molecule type" value="Genomic_DNA"/>
</dbReference>
<name>A0A9P8BPN7_9FUNG</name>
<comment type="caution">
    <text evidence="1">The sequence shown here is derived from an EMBL/GenBank/DDBJ whole genome shotgun (WGS) entry which is preliminary data.</text>
</comment>
<dbReference type="PANTHER" id="PTHR34615">
    <property type="entry name" value="PX DOMAIN-CONTAINING PROTEIN"/>
    <property type="match status" value="1"/>
</dbReference>
<keyword evidence="2" id="KW-1185">Reference proteome</keyword>
<dbReference type="Proteomes" id="UP000707451">
    <property type="component" value="Unassembled WGS sequence"/>
</dbReference>